<evidence type="ECO:0000313" key="1">
    <source>
        <dbReference type="EMBL" id="OLV16820.1"/>
    </source>
</evidence>
<dbReference type="EMBL" id="MSTI01000126">
    <property type="protein sequence ID" value="OLV16820.1"/>
    <property type="molecule type" value="Genomic_DNA"/>
</dbReference>
<evidence type="ECO:0000313" key="2">
    <source>
        <dbReference type="Proteomes" id="UP000186607"/>
    </source>
</evidence>
<gene>
    <name evidence="1" type="ORF">BOO71_0010669</name>
</gene>
<sequence length="44" mass="4926">MQRTAQEWVAQDAPYIRQISKQGNRVKLLGSAAGVFSMLPFPSF</sequence>
<protein>
    <submittedName>
        <fullName evidence="1">Uncharacterized protein</fullName>
    </submittedName>
</protein>
<proteinExistence type="predicted"/>
<accession>A0A1U7NV91</accession>
<name>A0A1U7NV91_9DEIO</name>
<dbReference type="AlphaFoldDB" id="A0A1U7NV91"/>
<keyword evidence="2" id="KW-1185">Reference proteome</keyword>
<comment type="caution">
    <text evidence="1">The sequence shown here is derived from an EMBL/GenBank/DDBJ whole genome shotgun (WGS) entry which is preliminary data.</text>
</comment>
<dbReference type="Proteomes" id="UP000186607">
    <property type="component" value="Unassembled WGS sequence"/>
</dbReference>
<reference evidence="1 2" key="1">
    <citation type="submission" date="2017-01" db="EMBL/GenBank/DDBJ databases">
        <title>Genome Analysis of Deinococcus marmoris KOPRI26562.</title>
        <authorList>
            <person name="Kim J.H."/>
            <person name="Oh H.-M."/>
        </authorList>
    </citation>
    <scope>NUCLEOTIDE SEQUENCE [LARGE SCALE GENOMIC DNA]</scope>
    <source>
        <strain evidence="1 2">KOPRI26562</strain>
    </source>
</reference>
<dbReference type="STRING" id="249408.BOO71_0010669"/>
<organism evidence="1 2">
    <name type="scientific">Deinococcus marmoris</name>
    <dbReference type="NCBI Taxonomy" id="249408"/>
    <lineage>
        <taxon>Bacteria</taxon>
        <taxon>Thermotogati</taxon>
        <taxon>Deinococcota</taxon>
        <taxon>Deinococci</taxon>
        <taxon>Deinococcales</taxon>
        <taxon>Deinococcaceae</taxon>
        <taxon>Deinococcus</taxon>
    </lineage>
</organism>